<evidence type="ECO:0000259" key="4">
    <source>
        <dbReference type="Pfam" id="PF04967"/>
    </source>
</evidence>
<dbReference type="Pfam" id="PF04967">
    <property type="entry name" value="HTH_10"/>
    <property type="match status" value="1"/>
</dbReference>
<keyword evidence="1" id="KW-0805">Transcription regulation</keyword>
<evidence type="ECO:0000256" key="2">
    <source>
        <dbReference type="ARBA" id="ARBA00023163"/>
    </source>
</evidence>
<dbReference type="AlphaFoldDB" id="A0A8J8TR54"/>
<evidence type="ECO:0000256" key="3">
    <source>
        <dbReference type="SAM" id="MobiDB-lite"/>
    </source>
</evidence>
<dbReference type="Proteomes" id="UP000766904">
    <property type="component" value="Unassembled WGS sequence"/>
</dbReference>
<dbReference type="InterPro" id="IPR036388">
    <property type="entry name" value="WH-like_DNA-bd_sf"/>
</dbReference>
<gene>
    <name evidence="5" type="ORF">CV102_17980</name>
</gene>
<evidence type="ECO:0000256" key="1">
    <source>
        <dbReference type="ARBA" id="ARBA00023015"/>
    </source>
</evidence>
<comment type="caution">
    <text evidence="5">The sequence shown here is derived from an EMBL/GenBank/DDBJ whole genome shotgun (WGS) entry which is preliminary data.</text>
</comment>
<protein>
    <recommendedName>
        <fullName evidence="4">HTH bat-type domain-containing protein</fullName>
    </recommendedName>
</protein>
<evidence type="ECO:0000313" key="6">
    <source>
        <dbReference type="Proteomes" id="UP000766904"/>
    </source>
</evidence>
<dbReference type="InterPro" id="IPR007050">
    <property type="entry name" value="HTH_bacterioopsin"/>
</dbReference>
<dbReference type="OrthoDB" id="27447at2157"/>
<feature type="domain" description="HTH bat-type" evidence="4">
    <location>
        <begin position="26"/>
        <end position="77"/>
    </location>
</feature>
<accession>A0A8J8TR54</accession>
<reference evidence="5" key="1">
    <citation type="submission" date="2017-11" db="EMBL/GenBank/DDBJ databases">
        <authorList>
            <person name="Kajale S.C."/>
            <person name="Sharma A."/>
        </authorList>
    </citation>
    <scope>NUCLEOTIDE SEQUENCE</scope>
    <source>
        <strain evidence="5">LS1_42</strain>
    </source>
</reference>
<proteinExistence type="predicted"/>
<keyword evidence="2" id="KW-0804">Transcription</keyword>
<dbReference type="Gene3D" id="1.10.10.10">
    <property type="entry name" value="Winged helix-like DNA-binding domain superfamily/Winged helix DNA-binding domain"/>
    <property type="match status" value="1"/>
</dbReference>
<sequence>MQARELAPTVRSVVDSADESTGRRGLTTPQREALACAVRHGYFEIPRRISLEELAAELGVTHQALSERLRRASDTLAAAELGVDADSSAR</sequence>
<keyword evidence="6" id="KW-1185">Reference proteome</keyword>
<organism evidence="5 6">
    <name type="scientific">Natronococcus pandeyae</name>
    <dbReference type="NCBI Taxonomy" id="2055836"/>
    <lineage>
        <taxon>Archaea</taxon>
        <taxon>Methanobacteriati</taxon>
        <taxon>Methanobacteriota</taxon>
        <taxon>Stenosarchaea group</taxon>
        <taxon>Halobacteria</taxon>
        <taxon>Halobacteriales</taxon>
        <taxon>Natrialbaceae</taxon>
        <taxon>Natronococcus</taxon>
    </lineage>
</organism>
<dbReference type="PANTHER" id="PTHR34236">
    <property type="entry name" value="DIMETHYL SULFOXIDE REDUCTASE TRANSCRIPTIONAL ACTIVATOR"/>
    <property type="match status" value="1"/>
</dbReference>
<name>A0A8J8TR54_9EURY</name>
<feature type="region of interest" description="Disordered" evidence="3">
    <location>
        <begin position="1"/>
        <end position="28"/>
    </location>
</feature>
<dbReference type="EMBL" id="PHNJ01000011">
    <property type="protein sequence ID" value="TYL37207.1"/>
    <property type="molecule type" value="Genomic_DNA"/>
</dbReference>
<dbReference type="PANTHER" id="PTHR34236:SF1">
    <property type="entry name" value="DIMETHYL SULFOXIDE REDUCTASE TRANSCRIPTIONAL ACTIVATOR"/>
    <property type="match status" value="1"/>
</dbReference>
<evidence type="ECO:0000313" key="5">
    <source>
        <dbReference type="EMBL" id="TYL37207.1"/>
    </source>
</evidence>